<gene>
    <name evidence="2" type="ORF">KB1_07410</name>
</gene>
<reference evidence="2" key="1">
    <citation type="submission" date="2021-06" db="EMBL/GenBank/DDBJ databases">
        <title>Genome sequence of Cutibacterium modestum strain KB17-24694.</title>
        <authorList>
            <person name="Dekio I."/>
            <person name="Asahina A."/>
            <person name="Nishida M."/>
        </authorList>
    </citation>
    <scope>NUCLEOTIDE SEQUENCE</scope>
    <source>
        <strain evidence="2">KB17-24694</strain>
    </source>
</reference>
<protein>
    <recommendedName>
        <fullName evidence="1">Beta-lactamase-related domain-containing protein</fullName>
    </recommendedName>
</protein>
<proteinExistence type="predicted"/>
<name>A0AAD1KPR8_9ACTN</name>
<feature type="domain" description="Beta-lactamase-related" evidence="1">
    <location>
        <begin position="67"/>
        <end position="225"/>
    </location>
</feature>
<accession>A0AAD1KPR8</accession>
<evidence type="ECO:0000259" key="1">
    <source>
        <dbReference type="Pfam" id="PF00144"/>
    </source>
</evidence>
<dbReference type="Pfam" id="PF00144">
    <property type="entry name" value="Beta-lactamase"/>
    <property type="match status" value="1"/>
</dbReference>
<dbReference type="RefSeq" id="WP_221265152.1">
    <property type="nucleotide sequence ID" value="NZ_AP024747.1"/>
</dbReference>
<dbReference type="InterPro" id="IPR001466">
    <property type="entry name" value="Beta-lactam-related"/>
</dbReference>
<dbReference type="AlphaFoldDB" id="A0AAD1KPR8"/>
<organism evidence="2 3">
    <name type="scientific">Cutibacterium modestum</name>
    <dbReference type="NCBI Taxonomy" id="2559073"/>
    <lineage>
        <taxon>Bacteria</taxon>
        <taxon>Bacillati</taxon>
        <taxon>Actinomycetota</taxon>
        <taxon>Actinomycetes</taxon>
        <taxon>Propionibacteriales</taxon>
        <taxon>Propionibacteriaceae</taxon>
        <taxon>Cutibacterium</taxon>
    </lineage>
</organism>
<dbReference type="PANTHER" id="PTHR43283:SF7">
    <property type="entry name" value="BETA-LACTAMASE-RELATED DOMAIN-CONTAINING PROTEIN"/>
    <property type="match status" value="1"/>
</dbReference>
<evidence type="ECO:0000313" key="2">
    <source>
        <dbReference type="EMBL" id="BCY24751.1"/>
    </source>
</evidence>
<dbReference type="Proteomes" id="UP000825072">
    <property type="component" value="Chromosome 1"/>
</dbReference>
<dbReference type="PANTHER" id="PTHR43283">
    <property type="entry name" value="BETA-LACTAMASE-RELATED"/>
    <property type="match status" value="1"/>
</dbReference>
<dbReference type="EMBL" id="AP024747">
    <property type="protein sequence ID" value="BCY24751.1"/>
    <property type="molecule type" value="Genomic_DNA"/>
</dbReference>
<dbReference type="InterPro" id="IPR012338">
    <property type="entry name" value="Beta-lactam/transpept-like"/>
</dbReference>
<dbReference type="InterPro" id="IPR050789">
    <property type="entry name" value="Diverse_Enzym_Activities"/>
</dbReference>
<sequence length="392" mass="43036">MTDSVLDDIADALEQIQAHPRRLIVRQHGQRRWAPRSSDVPSLVYSCSKTFTSAAVGISGYRGLWLATEPVGRPGVDFAYNNLGTWILSRIVREHTGADIDAIITREVLESLGRGPHCWARDTDGIPLGFSGLYIDAEDLARFGQLLLDDGIHDSTRLLPEEWIAQHRVRHIQSDGLTGPEWGLGYGWQTWMSSHGYRLDGAFGQFALIIPEVDAVVVMTNDVGEGAGDKQIILQTVWDHLLPALAEGLDPEPKEVVRTLPIVTGEFNPTRPMQGIVENGSHVVVTPCSDQQGWGLSWHIPASPANAEDVALDVAIGYDEWRTSHCPIGSDSLDIAASGGWHDGTFVARLCVICTPHALTLRMAPDRTTVEWDAEPLDPRGLLGLVHPEPRR</sequence>
<dbReference type="SUPFAM" id="SSF56601">
    <property type="entry name" value="beta-lactamase/transpeptidase-like"/>
    <property type="match status" value="1"/>
</dbReference>
<evidence type="ECO:0000313" key="3">
    <source>
        <dbReference type="Proteomes" id="UP000825072"/>
    </source>
</evidence>
<dbReference type="Gene3D" id="3.40.710.10">
    <property type="entry name" value="DD-peptidase/beta-lactamase superfamily"/>
    <property type="match status" value="1"/>
</dbReference>